<name>A0A4Q9W753_STAEP</name>
<evidence type="ECO:0000313" key="3">
    <source>
        <dbReference type="EMBL" id="MBF9303471.1"/>
    </source>
</evidence>
<dbReference type="EMBL" id="JACGQI010000001">
    <property type="protein sequence ID" value="MBF2228929.1"/>
    <property type="molecule type" value="Genomic_DNA"/>
</dbReference>
<protein>
    <submittedName>
        <fullName evidence="3">Uncharacterized protein</fullName>
    </submittedName>
</protein>
<comment type="caution">
    <text evidence="3">The sequence shown here is derived from an EMBL/GenBank/DDBJ whole genome shotgun (WGS) entry which is preliminary data.</text>
</comment>
<feature type="transmembrane region" description="Helical" evidence="1">
    <location>
        <begin position="20"/>
        <end position="38"/>
    </location>
</feature>
<keyword evidence="1" id="KW-0812">Transmembrane</keyword>
<reference evidence="2" key="1">
    <citation type="submission" date="2020-08" db="EMBL/GenBank/DDBJ databases">
        <title>Changes in the skin microbiome associated with squamous cell carcinoma in transplant recipients.</title>
        <authorList>
            <person name="Zaugg J."/>
            <person name="Krueger A."/>
            <person name="Lachner N."/>
        </authorList>
    </citation>
    <scope>NUCLEOTIDE SEQUENCE</scope>
    <source>
        <strain evidence="2">R5988</strain>
    </source>
</reference>
<keyword evidence="1" id="KW-0472">Membrane</keyword>
<sequence>MTMDHFFIKKVSRNMSKANWLSIITSMVLQLCLGLFVYK</sequence>
<accession>A0A4Q9W753</accession>
<dbReference type="Proteomes" id="UP000622362">
    <property type="component" value="Unassembled WGS sequence"/>
</dbReference>
<evidence type="ECO:0000313" key="4">
    <source>
        <dbReference type="Proteomes" id="UP000622362"/>
    </source>
</evidence>
<evidence type="ECO:0000256" key="1">
    <source>
        <dbReference type="SAM" id="Phobius"/>
    </source>
</evidence>
<gene>
    <name evidence="2" type="ORF">H3963_00435</name>
    <name evidence="3" type="ORF">I3V53_05145</name>
</gene>
<dbReference type="Proteomes" id="UP000648077">
    <property type="component" value="Unassembled WGS sequence"/>
</dbReference>
<keyword evidence="1" id="KW-1133">Transmembrane helix</keyword>
<dbReference type="AlphaFoldDB" id="A0A4Q9W753"/>
<reference evidence="3" key="2">
    <citation type="submission" date="2020-11" db="EMBL/GenBank/DDBJ databases">
        <title>Molecular epidemiology and genomic profiles of multidrug-resistant bacteria collected from clinical sources in South Africa.</title>
        <authorList>
            <person name="Asante J."/>
            <person name="Amoako D.G."/>
        </authorList>
    </citation>
    <scope>NUCLEOTIDE SEQUENCE</scope>
    <source>
        <strain evidence="3">C68</strain>
    </source>
</reference>
<proteinExistence type="predicted"/>
<organism evidence="3 4">
    <name type="scientific">Staphylococcus epidermidis</name>
    <dbReference type="NCBI Taxonomy" id="1282"/>
    <lineage>
        <taxon>Bacteria</taxon>
        <taxon>Bacillati</taxon>
        <taxon>Bacillota</taxon>
        <taxon>Bacilli</taxon>
        <taxon>Bacillales</taxon>
        <taxon>Staphylococcaceae</taxon>
        <taxon>Staphylococcus</taxon>
    </lineage>
</organism>
<evidence type="ECO:0000313" key="2">
    <source>
        <dbReference type="EMBL" id="MBF2228929.1"/>
    </source>
</evidence>
<dbReference type="EMBL" id="JADPYN010000007">
    <property type="protein sequence ID" value="MBF9303471.1"/>
    <property type="molecule type" value="Genomic_DNA"/>
</dbReference>